<dbReference type="Pfam" id="PF13439">
    <property type="entry name" value="Glyco_transf_4"/>
    <property type="match status" value="1"/>
</dbReference>
<protein>
    <submittedName>
        <fullName evidence="3">Glycosyltransferase family 4 protein</fullName>
    </submittedName>
</protein>
<dbReference type="SUPFAM" id="SSF53756">
    <property type="entry name" value="UDP-Glycosyltransferase/glycogen phosphorylase"/>
    <property type="match status" value="1"/>
</dbReference>
<comment type="caution">
    <text evidence="3">The sequence shown here is derived from an EMBL/GenBank/DDBJ whole genome shotgun (WGS) entry which is preliminary data.</text>
</comment>
<gene>
    <name evidence="3" type="ORF">OB960_00055</name>
</gene>
<organism evidence="3 4">
    <name type="scientific">Natronoglomus mannanivorans</name>
    <dbReference type="NCBI Taxonomy" id="2979990"/>
    <lineage>
        <taxon>Archaea</taxon>
        <taxon>Methanobacteriati</taxon>
        <taxon>Methanobacteriota</taxon>
        <taxon>Stenosarchaea group</taxon>
        <taxon>Halobacteria</taxon>
        <taxon>Halobacteriales</taxon>
        <taxon>Natrialbaceae</taxon>
        <taxon>Natronoglomus</taxon>
    </lineage>
</organism>
<name>A0AAP3E003_9EURY</name>
<dbReference type="Gene3D" id="3.40.50.2000">
    <property type="entry name" value="Glycogen Phosphorylase B"/>
    <property type="match status" value="2"/>
</dbReference>
<feature type="domain" description="Glycosyltransferase subfamily 4-like N-terminal" evidence="2">
    <location>
        <begin position="13"/>
        <end position="213"/>
    </location>
</feature>
<dbReference type="Proteomes" id="UP001321018">
    <property type="component" value="Unassembled WGS sequence"/>
</dbReference>
<dbReference type="AlphaFoldDB" id="A0AAP3E003"/>
<proteinExistence type="predicted"/>
<dbReference type="CDD" id="cd03801">
    <property type="entry name" value="GT4_PimA-like"/>
    <property type="match status" value="1"/>
</dbReference>
<feature type="domain" description="Glycosyl transferase family 1" evidence="1">
    <location>
        <begin position="220"/>
        <end position="377"/>
    </location>
</feature>
<accession>A0AAP3E003</accession>
<dbReference type="InterPro" id="IPR028098">
    <property type="entry name" value="Glyco_trans_4-like_N"/>
</dbReference>
<evidence type="ECO:0000313" key="3">
    <source>
        <dbReference type="EMBL" id="MCU4739793.1"/>
    </source>
</evidence>
<dbReference type="PANTHER" id="PTHR12526">
    <property type="entry name" value="GLYCOSYLTRANSFERASE"/>
    <property type="match status" value="1"/>
</dbReference>
<reference evidence="3" key="1">
    <citation type="submission" date="2022-09" db="EMBL/GenBank/DDBJ databases">
        <title>Enrichment on poylsaccharides allowed isolation of novel metabolic and taxonomic groups of Haloarchaea.</title>
        <authorList>
            <person name="Sorokin D.Y."/>
            <person name="Elcheninov A.G."/>
            <person name="Khizhniak T.V."/>
            <person name="Kolganova T.V."/>
            <person name="Kublanov I.V."/>
        </authorList>
    </citation>
    <scope>NUCLEOTIDE SEQUENCE</scope>
    <source>
        <strain evidence="3">AArc-xg1-1</strain>
    </source>
</reference>
<sequence length="408" mass="45215">MHVLCVTDYLNNVGGAELSAQTIIDGLVNSPIISQVTVIGADFNNYEQLDFGGANVVPVKMPAKFDNVPDLVADAVIASRLSHRITAIKDDVDIVHAHHRRAAHAVSQASPAVPTIQTVRDYWPICPISIYSVGSDRCEGCDDCLDECLTYQEWDGVLEPFHRRYLLTKRKQNRKRTTFDCHVFISNHLQKVIQLNADLNGQTTVIYNPVEVDIPNVGKRDKKRFVTASRLSAVKGIDTVVRAIALVQECHPNATLDIYGNGPEEDTLRNLARDLGVSTEVTFHGRQSASEVYQSMATATATIFPSKWEEPFGRITVESMKLGTPVIGSDTGGIGELITPERTGLLFPPDDHQSLAAEIRRVIEDSELALQIEREGRVFSREFSKNQITSDYISLYRNLLEQSTIGDP</sequence>
<dbReference type="Pfam" id="PF00534">
    <property type="entry name" value="Glycos_transf_1"/>
    <property type="match status" value="1"/>
</dbReference>
<evidence type="ECO:0000259" key="1">
    <source>
        <dbReference type="Pfam" id="PF00534"/>
    </source>
</evidence>
<dbReference type="RefSeq" id="WP_425494255.1">
    <property type="nucleotide sequence ID" value="NZ_JAOPKA010000001.1"/>
</dbReference>
<dbReference type="InterPro" id="IPR001296">
    <property type="entry name" value="Glyco_trans_1"/>
</dbReference>
<dbReference type="EMBL" id="JAOPKA010000001">
    <property type="protein sequence ID" value="MCU4739793.1"/>
    <property type="molecule type" value="Genomic_DNA"/>
</dbReference>
<dbReference type="GO" id="GO:0016757">
    <property type="term" value="F:glycosyltransferase activity"/>
    <property type="evidence" value="ECO:0007669"/>
    <property type="project" value="InterPro"/>
</dbReference>
<evidence type="ECO:0000259" key="2">
    <source>
        <dbReference type="Pfam" id="PF13439"/>
    </source>
</evidence>
<evidence type="ECO:0000313" key="4">
    <source>
        <dbReference type="Proteomes" id="UP001321018"/>
    </source>
</evidence>